<name>A0A0K1IPN3_HALGI</name>
<evidence type="ECO:0000256" key="1">
    <source>
        <dbReference type="SAM" id="MobiDB-lite"/>
    </source>
</evidence>
<dbReference type="RefSeq" id="WP_050458534.1">
    <property type="nucleotide sequence ID" value="NZ_CP011947.1"/>
</dbReference>
<organism evidence="3 4">
    <name type="scientific">Haloferax gibbonsii</name>
    <dbReference type="NCBI Taxonomy" id="35746"/>
    <lineage>
        <taxon>Archaea</taxon>
        <taxon>Methanobacteriati</taxon>
        <taxon>Methanobacteriota</taxon>
        <taxon>Stenosarchaea group</taxon>
        <taxon>Halobacteria</taxon>
        <taxon>Halobacteriales</taxon>
        <taxon>Haloferacaceae</taxon>
        <taxon>Haloferax</taxon>
    </lineage>
</organism>
<evidence type="ECO:0000313" key="4">
    <source>
        <dbReference type="Proteomes" id="UP000066124"/>
    </source>
</evidence>
<evidence type="ECO:0000256" key="2">
    <source>
        <dbReference type="SAM" id="Phobius"/>
    </source>
</evidence>
<protein>
    <submittedName>
        <fullName evidence="3">Uncharacterized protein</fullName>
    </submittedName>
</protein>
<dbReference type="AlphaFoldDB" id="A0A0K1IPN3"/>
<keyword evidence="2" id="KW-1133">Transmembrane helix</keyword>
<reference evidence="4" key="1">
    <citation type="journal article" date="2015" name="J. Biotechnol.">
        <title>Complete genome sequence of Haloferax gibbonsii strain ARA6, a potential producer of polyhydroxyalkanoates and halocins isolated from Araruama, Rio de Janeiro, Brasil.</title>
        <authorList>
            <person name="Pinto L.H."/>
            <person name="D'Alincourt Carvalho-Assef A.P."/>
            <person name="Vieira R.P."/>
            <person name="Clementino M.M."/>
            <person name="Albano R.M."/>
        </authorList>
    </citation>
    <scope>NUCLEOTIDE SEQUENCE [LARGE SCALE GENOMIC DNA]</scope>
    <source>
        <strain evidence="4">ARA6</strain>
    </source>
</reference>
<keyword evidence="2" id="KW-0472">Membrane</keyword>
<feature type="region of interest" description="Disordered" evidence="1">
    <location>
        <begin position="22"/>
        <end position="50"/>
    </location>
</feature>
<gene>
    <name evidence="3" type="ORF">ABY42_01670</name>
</gene>
<sequence>MSLLGSVAGGLDHLAGSVDESIGRQFDDEPGGGFADVGRTGETNDSETDTYNNRYLRGDSARSLYDTVMEYDGTLNGQEDTVDLLGPGLWGSEGSAVDVVVERDGEEHGTAETKTKLLFVFLAALVVLYLVAPLLELILAVGGGDE</sequence>
<evidence type="ECO:0000313" key="3">
    <source>
        <dbReference type="EMBL" id="AKU06512.1"/>
    </source>
</evidence>
<keyword evidence="2" id="KW-0812">Transmembrane</keyword>
<dbReference type="EMBL" id="CP011947">
    <property type="protein sequence ID" value="AKU06512.1"/>
    <property type="molecule type" value="Genomic_DNA"/>
</dbReference>
<dbReference type="PATRIC" id="fig|35746.4.peg.356"/>
<accession>A0A0K1IPN3</accession>
<feature type="transmembrane region" description="Helical" evidence="2">
    <location>
        <begin position="117"/>
        <end position="141"/>
    </location>
</feature>
<dbReference type="KEGG" id="hgi:ABY42_01670"/>
<dbReference type="GeneID" id="25244629"/>
<proteinExistence type="predicted"/>
<dbReference type="Proteomes" id="UP000066124">
    <property type="component" value="Chromosome"/>
</dbReference>